<evidence type="ECO:0000259" key="7">
    <source>
        <dbReference type="Pfam" id="PF04234"/>
    </source>
</evidence>
<name>A0ABT4U9J8_9ACTN</name>
<evidence type="ECO:0000313" key="8">
    <source>
        <dbReference type="EMBL" id="MDA2813628.1"/>
    </source>
</evidence>
<evidence type="ECO:0000256" key="4">
    <source>
        <dbReference type="ARBA" id="ARBA00023008"/>
    </source>
</evidence>
<feature type="compositionally biased region" description="Acidic residues" evidence="5">
    <location>
        <begin position="382"/>
        <end position="393"/>
    </location>
</feature>
<dbReference type="PANTHER" id="PTHR34820">
    <property type="entry name" value="INNER MEMBRANE PROTEIN YEBZ"/>
    <property type="match status" value="1"/>
</dbReference>
<keyword evidence="4" id="KW-0186">Copper</keyword>
<comment type="caution">
    <text evidence="8">The sequence shown here is derived from an EMBL/GenBank/DDBJ whole genome shotgun (WGS) entry which is preliminary data.</text>
</comment>
<dbReference type="InterPro" id="IPR007348">
    <property type="entry name" value="CopC_dom"/>
</dbReference>
<reference evidence="8 9" key="1">
    <citation type="submission" date="2023-01" db="EMBL/GenBank/DDBJ databases">
        <title>Draft genome sequence of Nocardiopsis sp. RSe5-2 isolated from halophytes.</title>
        <authorList>
            <person name="Duangmal K."/>
            <person name="Chantavorakit T."/>
        </authorList>
    </citation>
    <scope>NUCLEOTIDE SEQUENCE [LARGE SCALE GENOMIC DNA]</scope>
    <source>
        <strain evidence="8 9">RSe5-2</strain>
    </source>
</reference>
<dbReference type="SUPFAM" id="SSF81296">
    <property type="entry name" value="E set domains"/>
    <property type="match status" value="1"/>
</dbReference>
<dbReference type="EMBL" id="JAQFWQ010000085">
    <property type="protein sequence ID" value="MDA2813628.1"/>
    <property type="molecule type" value="Genomic_DNA"/>
</dbReference>
<dbReference type="PANTHER" id="PTHR34820:SF4">
    <property type="entry name" value="INNER MEMBRANE PROTEIN YEBZ"/>
    <property type="match status" value="1"/>
</dbReference>
<accession>A0ABT4U9J8</accession>
<feature type="transmembrane region" description="Helical" evidence="6">
    <location>
        <begin position="145"/>
        <end position="162"/>
    </location>
</feature>
<feature type="domain" description="CopC" evidence="7">
    <location>
        <begin position="281"/>
        <end position="373"/>
    </location>
</feature>
<evidence type="ECO:0000256" key="1">
    <source>
        <dbReference type="ARBA" id="ARBA00004196"/>
    </source>
</evidence>
<evidence type="ECO:0000256" key="6">
    <source>
        <dbReference type="SAM" id="Phobius"/>
    </source>
</evidence>
<gene>
    <name evidence="8" type="ORF">O4J56_23490</name>
</gene>
<feature type="compositionally biased region" description="Polar residues" evidence="5">
    <location>
        <begin position="225"/>
        <end position="246"/>
    </location>
</feature>
<keyword evidence="6" id="KW-1133">Transmembrane helix</keyword>
<dbReference type="InterPro" id="IPR014756">
    <property type="entry name" value="Ig_E-set"/>
</dbReference>
<feature type="transmembrane region" description="Helical" evidence="6">
    <location>
        <begin position="54"/>
        <end position="72"/>
    </location>
</feature>
<dbReference type="RefSeq" id="WP_270688704.1">
    <property type="nucleotide sequence ID" value="NZ_JAQFWQ010000085.1"/>
</dbReference>
<keyword evidence="6" id="KW-0812">Transmembrane</keyword>
<keyword evidence="3" id="KW-0732">Signal</keyword>
<keyword evidence="2" id="KW-0479">Metal-binding</keyword>
<feature type="compositionally biased region" description="Low complexity" evidence="5">
    <location>
        <begin position="205"/>
        <end position="215"/>
    </location>
</feature>
<sequence length="457" mass="45411">MTVQSVGGGVRTVSEGAWATGHGPLHTLRTCLLAAGCTAVAWFGHAIWGGAPAPAWAVAAAAALLWGPLARFTRARRGFGAILTVTVGAQAPLHLVFLAAEAVGGAPHSAHAVHAAAHSTAHAHTPLADAHWLTGPRLLGYSPDMLAGHLLAALAGAALLAWGEDALSALLGVLSEALPRLVGPAAVPAAAAVAVGVPRWPGPAARRAPLTGARPRGPPPGTVIEESQTANGPKGPTTMTTLCSRTSASGGVRKRRAIALTGALAAATALGLATAPAASAHDVLLSSTPENGDELDTAPETVELTFSADIGDGGNAIAVNGPDGSDHASGDITIDGPDAEVGVEPLTEAGDYTVAYRMVSSDGHVIEDTIEFSLSEEAVAAQEEDASADDAEGDAAGADGSGGETEAGDASPAEEAPPSTDPVSLFGPVGGAIIGIALLALVVIVIIRLRNRPGDKD</sequence>
<feature type="transmembrane region" description="Helical" evidence="6">
    <location>
        <begin position="257"/>
        <end position="278"/>
    </location>
</feature>
<protein>
    <submittedName>
        <fullName evidence="8">Copper resistance protein CopC</fullName>
    </submittedName>
</protein>
<dbReference type="InterPro" id="IPR032694">
    <property type="entry name" value="CopC/D"/>
</dbReference>
<evidence type="ECO:0000313" key="9">
    <source>
        <dbReference type="Proteomes" id="UP001527866"/>
    </source>
</evidence>
<dbReference type="Pfam" id="PF04234">
    <property type="entry name" value="CopC"/>
    <property type="match status" value="1"/>
</dbReference>
<feature type="transmembrane region" description="Helical" evidence="6">
    <location>
        <begin position="425"/>
        <end position="447"/>
    </location>
</feature>
<feature type="transmembrane region" description="Helical" evidence="6">
    <location>
        <begin position="79"/>
        <end position="100"/>
    </location>
</feature>
<dbReference type="InterPro" id="IPR014755">
    <property type="entry name" value="Cu-Rt/internalin_Ig-like"/>
</dbReference>
<evidence type="ECO:0000256" key="5">
    <source>
        <dbReference type="SAM" id="MobiDB-lite"/>
    </source>
</evidence>
<dbReference type="Proteomes" id="UP001527866">
    <property type="component" value="Unassembled WGS sequence"/>
</dbReference>
<feature type="region of interest" description="Disordered" evidence="5">
    <location>
        <begin position="379"/>
        <end position="423"/>
    </location>
</feature>
<feature type="region of interest" description="Disordered" evidence="5">
    <location>
        <begin position="205"/>
        <end position="246"/>
    </location>
</feature>
<comment type="subcellular location">
    <subcellularLocation>
        <location evidence="1">Cell envelope</location>
    </subcellularLocation>
</comment>
<evidence type="ECO:0000256" key="2">
    <source>
        <dbReference type="ARBA" id="ARBA00022723"/>
    </source>
</evidence>
<organism evidence="8 9">
    <name type="scientific">Nocardiopsis endophytica</name>
    <dbReference type="NCBI Taxonomy" id="3018445"/>
    <lineage>
        <taxon>Bacteria</taxon>
        <taxon>Bacillati</taxon>
        <taxon>Actinomycetota</taxon>
        <taxon>Actinomycetes</taxon>
        <taxon>Streptosporangiales</taxon>
        <taxon>Nocardiopsidaceae</taxon>
        <taxon>Nocardiopsis</taxon>
    </lineage>
</organism>
<dbReference type="Gene3D" id="2.60.40.1220">
    <property type="match status" value="1"/>
</dbReference>
<proteinExistence type="predicted"/>
<evidence type="ECO:0000256" key="3">
    <source>
        <dbReference type="ARBA" id="ARBA00022729"/>
    </source>
</evidence>
<keyword evidence="9" id="KW-1185">Reference proteome</keyword>
<keyword evidence="6" id="KW-0472">Membrane</keyword>